<keyword evidence="2" id="KW-0812">Transmembrane</keyword>
<evidence type="ECO:0000313" key="3">
    <source>
        <dbReference type="EMBL" id="QHT06178.1"/>
    </source>
</evidence>
<dbReference type="AlphaFoldDB" id="A0A6C0CNK3"/>
<sequence>MNYIPNFLVTLHKLNVIMIQAFIFTFALATLVLVIYSLIEIICCNDYKNWKTAIRNKRRQRFYNTKNTPRRRHSEPARRRRKRKHILAK</sequence>
<keyword evidence="2" id="KW-1133">Transmembrane helix</keyword>
<evidence type="ECO:0000256" key="2">
    <source>
        <dbReference type="SAM" id="Phobius"/>
    </source>
</evidence>
<feature type="transmembrane region" description="Helical" evidence="2">
    <location>
        <begin position="17"/>
        <end position="39"/>
    </location>
</feature>
<evidence type="ECO:0000256" key="1">
    <source>
        <dbReference type="SAM" id="MobiDB-lite"/>
    </source>
</evidence>
<name>A0A6C0CNK3_9ZZZZ</name>
<feature type="compositionally biased region" description="Basic residues" evidence="1">
    <location>
        <begin position="68"/>
        <end position="89"/>
    </location>
</feature>
<accession>A0A6C0CNK3</accession>
<dbReference type="EMBL" id="MN739467">
    <property type="protein sequence ID" value="QHT06178.1"/>
    <property type="molecule type" value="Genomic_DNA"/>
</dbReference>
<reference evidence="3" key="1">
    <citation type="journal article" date="2020" name="Nature">
        <title>Giant virus diversity and host interactions through global metagenomics.</title>
        <authorList>
            <person name="Schulz F."/>
            <person name="Roux S."/>
            <person name="Paez-Espino D."/>
            <person name="Jungbluth S."/>
            <person name="Walsh D.A."/>
            <person name="Denef V.J."/>
            <person name="McMahon K.D."/>
            <person name="Konstantinidis K.T."/>
            <person name="Eloe-Fadrosh E.A."/>
            <person name="Kyrpides N.C."/>
            <person name="Woyke T."/>
        </authorList>
    </citation>
    <scope>NUCLEOTIDE SEQUENCE</scope>
    <source>
        <strain evidence="3">GVMAG-M-3300021425-30</strain>
    </source>
</reference>
<protein>
    <submittedName>
        <fullName evidence="3">Uncharacterized protein</fullName>
    </submittedName>
</protein>
<proteinExistence type="predicted"/>
<organism evidence="3">
    <name type="scientific">viral metagenome</name>
    <dbReference type="NCBI Taxonomy" id="1070528"/>
    <lineage>
        <taxon>unclassified sequences</taxon>
        <taxon>metagenomes</taxon>
        <taxon>organismal metagenomes</taxon>
    </lineage>
</organism>
<keyword evidence="2" id="KW-0472">Membrane</keyword>
<feature type="region of interest" description="Disordered" evidence="1">
    <location>
        <begin position="61"/>
        <end position="89"/>
    </location>
</feature>